<dbReference type="PANTHER" id="PTHR30126">
    <property type="entry name" value="HTH-TYPE TRANSCRIPTIONAL REGULATOR"/>
    <property type="match status" value="1"/>
</dbReference>
<dbReference type="Gene3D" id="3.40.190.10">
    <property type="entry name" value="Periplasmic binding protein-like II"/>
    <property type="match status" value="2"/>
</dbReference>
<dbReference type="PRINTS" id="PR00039">
    <property type="entry name" value="HTHLYSR"/>
</dbReference>
<organism evidence="6">
    <name type="scientific">mine drainage metagenome</name>
    <dbReference type="NCBI Taxonomy" id="410659"/>
    <lineage>
        <taxon>unclassified sequences</taxon>
        <taxon>metagenomes</taxon>
        <taxon>ecological metagenomes</taxon>
    </lineage>
</organism>
<evidence type="ECO:0000313" key="6">
    <source>
        <dbReference type="EMBL" id="OIQ89319.1"/>
    </source>
</evidence>
<evidence type="ECO:0000256" key="4">
    <source>
        <dbReference type="ARBA" id="ARBA00023163"/>
    </source>
</evidence>
<keyword evidence="4" id="KW-0804">Transcription</keyword>
<dbReference type="InterPro" id="IPR000847">
    <property type="entry name" value="LysR_HTH_N"/>
</dbReference>
<dbReference type="PANTHER" id="PTHR30126:SF6">
    <property type="entry name" value="HTH-TYPE TRANSCRIPTIONAL REGULATOR CYSB-RELATED"/>
    <property type="match status" value="1"/>
</dbReference>
<dbReference type="GO" id="GO:0019344">
    <property type="term" value="P:cysteine biosynthetic process"/>
    <property type="evidence" value="ECO:0007669"/>
    <property type="project" value="TreeGrafter"/>
</dbReference>
<dbReference type="PROSITE" id="PS50931">
    <property type="entry name" value="HTH_LYSR"/>
    <property type="match status" value="1"/>
</dbReference>
<keyword evidence="3" id="KW-0238">DNA-binding</keyword>
<dbReference type="EMBL" id="MLJW01000334">
    <property type="protein sequence ID" value="OIQ89319.1"/>
    <property type="molecule type" value="Genomic_DNA"/>
</dbReference>
<dbReference type="CDD" id="cd08413">
    <property type="entry name" value="PBP2_CysB_like"/>
    <property type="match status" value="1"/>
</dbReference>
<reference evidence="6" key="1">
    <citation type="submission" date="2016-10" db="EMBL/GenBank/DDBJ databases">
        <title>Sequence of Gallionella enrichment culture.</title>
        <authorList>
            <person name="Poehlein A."/>
            <person name="Muehling M."/>
            <person name="Daniel R."/>
        </authorList>
    </citation>
    <scope>NUCLEOTIDE SEQUENCE</scope>
</reference>
<dbReference type="Gene3D" id="1.10.10.10">
    <property type="entry name" value="Winged helix-like DNA-binding domain superfamily/Winged helix DNA-binding domain"/>
    <property type="match status" value="1"/>
</dbReference>
<proteinExistence type="inferred from homology"/>
<keyword evidence="2" id="KW-0805">Transcription regulation</keyword>
<dbReference type="SUPFAM" id="SSF53850">
    <property type="entry name" value="Periplasmic binding protein-like II"/>
    <property type="match status" value="1"/>
</dbReference>
<evidence type="ECO:0000256" key="3">
    <source>
        <dbReference type="ARBA" id="ARBA00023125"/>
    </source>
</evidence>
<dbReference type="AlphaFoldDB" id="A0A1J5RBB7"/>
<feature type="domain" description="HTH lysR-type" evidence="5">
    <location>
        <begin position="1"/>
        <end position="57"/>
    </location>
</feature>
<dbReference type="SUPFAM" id="SSF46785">
    <property type="entry name" value="Winged helix' DNA-binding domain"/>
    <property type="match status" value="1"/>
</dbReference>
<protein>
    <submittedName>
        <fullName evidence="6">HTH-type transcriptional regulator CysB</fullName>
    </submittedName>
</protein>
<accession>A0A1J5RBB7</accession>
<dbReference type="Pfam" id="PF03466">
    <property type="entry name" value="LysR_substrate"/>
    <property type="match status" value="1"/>
</dbReference>
<dbReference type="InterPro" id="IPR036388">
    <property type="entry name" value="WH-like_DNA-bd_sf"/>
</dbReference>
<comment type="caution">
    <text evidence="6">The sequence shown here is derived from an EMBL/GenBank/DDBJ whole genome shotgun (WGS) entry which is preliminary data.</text>
</comment>
<dbReference type="InterPro" id="IPR037423">
    <property type="entry name" value="CysB_PBP2"/>
</dbReference>
<dbReference type="NCBIfam" id="NF009326">
    <property type="entry name" value="PRK12681.1"/>
    <property type="match status" value="1"/>
</dbReference>
<name>A0A1J5RBB7_9ZZZZ</name>
<dbReference type="InterPro" id="IPR005119">
    <property type="entry name" value="LysR_subst-bd"/>
</dbReference>
<dbReference type="InterPro" id="IPR036390">
    <property type="entry name" value="WH_DNA-bd_sf"/>
</dbReference>
<evidence type="ECO:0000259" key="5">
    <source>
        <dbReference type="PROSITE" id="PS50931"/>
    </source>
</evidence>
<dbReference type="GO" id="GO:0003700">
    <property type="term" value="F:DNA-binding transcription factor activity"/>
    <property type="evidence" value="ECO:0007669"/>
    <property type="project" value="InterPro"/>
</dbReference>
<evidence type="ECO:0000256" key="2">
    <source>
        <dbReference type="ARBA" id="ARBA00023015"/>
    </source>
</evidence>
<dbReference type="Pfam" id="PF00126">
    <property type="entry name" value="HTH_1"/>
    <property type="match status" value="1"/>
</dbReference>
<sequence>MNLQQMRYVFEVARCGLNVSEAAVALHTSQPGVSRQIRVLEQELGVDVFVRQGKRLTGITAPGQEILKIAARMLQDVDNLRGVGREFSNEESGSLSIATTHTQARYMLPGVIQQFMQRYPAVRVSLHQGSPAQVCEYVLTGEADIAIATEAIGNQEQLVMLPCYQWNRCVIAPPRHPILKARPLTLEEIAKYPIITYDYAFTGRSQINRAFAARGLSPNVVLTAIDADIIKTYVALGLGVGIMAAMAYQEKIDRGLRALDAAHLFESATTRIGVMKNAYLRGYAYAFIELFAPQLTRRAVEAALSGNEGSDPGL</sequence>
<gene>
    <name evidence="6" type="primary">cysB_10</name>
    <name evidence="6" type="ORF">GALL_287600</name>
</gene>
<dbReference type="NCBIfam" id="NF009327">
    <property type="entry name" value="PRK12684.1"/>
    <property type="match status" value="1"/>
</dbReference>
<evidence type="ECO:0000256" key="1">
    <source>
        <dbReference type="ARBA" id="ARBA00009437"/>
    </source>
</evidence>
<dbReference type="GO" id="GO:0000976">
    <property type="term" value="F:transcription cis-regulatory region binding"/>
    <property type="evidence" value="ECO:0007669"/>
    <property type="project" value="TreeGrafter"/>
</dbReference>
<comment type="similarity">
    <text evidence="1">Belongs to the LysR transcriptional regulatory family.</text>
</comment>